<feature type="domain" description="HTH tetR-type" evidence="6">
    <location>
        <begin position="11"/>
        <end position="71"/>
    </location>
</feature>
<feature type="DNA-binding region" description="H-T-H motif" evidence="4">
    <location>
        <begin position="34"/>
        <end position="53"/>
    </location>
</feature>
<dbReference type="PANTHER" id="PTHR47506">
    <property type="entry name" value="TRANSCRIPTIONAL REGULATORY PROTEIN"/>
    <property type="match status" value="1"/>
</dbReference>
<evidence type="ECO:0000256" key="5">
    <source>
        <dbReference type="SAM" id="MobiDB-lite"/>
    </source>
</evidence>
<dbReference type="Gene3D" id="1.10.357.10">
    <property type="entry name" value="Tetracycline Repressor, domain 2"/>
    <property type="match status" value="1"/>
</dbReference>
<dbReference type="EMBL" id="JBHSOD010000112">
    <property type="protein sequence ID" value="MFC5891001.1"/>
    <property type="molecule type" value="Genomic_DNA"/>
</dbReference>
<evidence type="ECO:0000313" key="8">
    <source>
        <dbReference type="Proteomes" id="UP001596067"/>
    </source>
</evidence>
<evidence type="ECO:0000256" key="1">
    <source>
        <dbReference type="ARBA" id="ARBA00023015"/>
    </source>
</evidence>
<dbReference type="InterPro" id="IPR001647">
    <property type="entry name" value="HTH_TetR"/>
</dbReference>
<gene>
    <name evidence="7" type="ORF">ACFP0N_39225</name>
</gene>
<dbReference type="RefSeq" id="WP_313764499.1">
    <property type="nucleotide sequence ID" value="NZ_BAAAVH010000097.1"/>
</dbReference>
<feature type="region of interest" description="Disordered" evidence="5">
    <location>
        <begin position="210"/>
        <end position="230"/>
    </location>
</feature>
<dbReference type="Gene3D" id="1.10.10.60">
    <property type="entry name" value="Homeodomain-like"/>
    <property type="match status" value="1"/>
</dbReference>
<accession>A0ABW1F995</accession>
<protein>
    <submittedName>
        <fullName evidence="7">TetR/AcrR family transcriptional regulator</fullName>
    </submittedName>
</protein>
<dbReference type="PANTHER" id="PTHR47506:SF6">
    <property type="entry name" value="HTH-TYPE TRANSCRIPTIONAL REPRESSOR NEMR"/>
    <property type="match status" value="1"/>
</dbReference>
<keyword evidence="1" id="KW-0805">Transcription regulation</keyword>
<sequence>MSPRRSVADTRRTRTAILRRGLDLASVEGLEGLTIGRLAGDLAMSKSGVLGHFGTKESLQLAVVDEAVALFVREVVRRADAAGAAPGLPRLLVQCEAWVSYLERDLLPGGCFFTTVTAEFDDRESGPVRSAVAAKNAVWQRELRRQAGLAIAAGQLPGEPDAEQLVFELTGQVLALNHARRLYRDGAAAGRARRAMRRVLGLPAGVGPLAELPDPAPDADADAPAGHPAT</sequence>
<proteinExistence type="predicted"/>
<dbReference type="InterPro" id="IPR036271">
    <property type="entry name" value="Tet_transcr_reg_TetR-rel_C_sf"/>
</dbReference>
<evidence type="ECO:0000256" key="2">
    <source>
        <dbReference type="ARBA" id="ARBA00023125"/>
    </source>
</evidence>
<comment type="caution">
    <text evidence="7">The sequence shown here is derived from an EMBL/GenBank/DDBJ whole genome shotgun (WGS) entry which is preliminary data.</text>
</comment>
<organism evidence="7 8">
    <name type="scientific">Kitasatospora aburaviensis</name>
    <dbReference type="NCBI Taxonomy" id="67265"/>
    <lineage>
        <taxon>Bacteria</taxon>
        <taxon>Bacillati</taxon>
        <taxon>Actinomycetota</taxon>
        <taxon>Actinomycetes</taxon>
        <taxon>Kitasatosporales</taxon>
        <taxon>Streptomycetaceae</taxon>
        <taxon>Kitasatospora</taxon>
    </lineage>
</organism>
<evidence type="ECO:0000259" key="6">
    <source>
        <dbReference type="PROSITE" id="PS50977"/>
    </source>
</evidence>
<reference evidence="8" key="1">
    <citation type="journal article" date="2019" name="Int. J. Syst. Evol. Microbiol.">
        <title>The Global Catalogue of Microorganisms (GCM) 10K type strain sequencing project: providing services to taxonomists for standard genome sequencing and annotation.</title>
        <authorList>
            <consortium name="The Broad Institute Genomics Platform"/>
            <consortium name="The Broad Institute Genome Sequencing Center for Infectious Disease"/>
            <person name="Wu L."/>
            <person name="Ma J."/>
        </authorList>
    </citation>
    <scope>NUCLEOTIDE SEQUENCE [LARGE SCALE GENOMIC DNA]</scope>
    <source>
        <strain evidence="8">CGMCC 4.1469</strain>
    </source>
</reference>
<dbReference type="Proteomes" id="UP001596067">
    <property type="component" value="Unassembled WGS sequence"/>
</dbReference>
<name>A0ABW1F995_9ACTN</name>
<dbReference type="Pfam" id="PF16925">
    <property type="entry name" value="TetR_C_13"/>
    <property type="match status" value="1"/>
</dbReference>
<dbReference type="SUPFAM" id="SSF46689">
    <property type="entry name" value="Homeodomain-like"/>
    <property type="match status" value="1"/>
</dbReference>
<keyword evidence="8" id="KW-1185">Reference proteome</keyword>
<dbReference type="SUPFAM" id="SSF48498">
    <property type="entry name" value="Tetracyclin repressor-like, C-terminal domain"/>
    <property type="match status" value="1"/>
</dbReference>
<evidence type="ECO:0000313" key="7">
    <source>
        <dbReference type="EMBL" id="MFC5891001.1"/>
    </source>
</evidence>
<dbReference type="InterPro" id="IPR011075">
    <property type="entry name" value="TetR_C"/>
</dbReference>
<dbReference type="InterPro" id="IPR009057">
    <property type="entry name" value="Homeodomain-like_sf"/>
</dbReference>
<evidence type="ECO:0000256" key="4">
    <source>
        <dbReference type="PROSITE-ProRule" id="PRU00335"/>
    </source>
</evidence>
<dbReference type="PROSITE" id="PS50977">
    <property type="entry name" value="HTH_TETR_2"/>
    <property type="match status" value="1"/>
</dbReference>
<keyword evidence="3" id="KW-0804">Transcription</keyword>
<keyword evidence="2 4" id="KW-0238">DNA-binding</keyword>
<evidence type="ECO:0000256" key="3">
    <source>
        <dbReference type="ARBA" id="ARBA00023163"/>
    </source>
</evidence>